<evidence type="ECO:0000313" key="2">
    <source>
        <dbReference type="EMBL" id="OAF62320.2"/>
    </source>
</evidence>
<gene>
    <name evidence="2" type="ORF">VC83_00794</name>
</gene>
<dbReference type="GeneID" id="36283887"/>
<organism evidence="2">
    <name type="scientific">Pseudogymnoascus destructans</name>
    <dbReference type="NCBI Taxonomy" id="655981"/>
    <lineage>
        <taxon>Eukaryota</taxon>
        <taxon>Fungi</taxon>
        <taxon>Dikarya</taxon>
        <taxon>Ascomycota</taxon>
        <taxon>Pezizomycotina</taxon>
        <taxon>Leotiomycetes</taxon>
        <taxon>Thelebolales</taxon>
        <taxon>Thelebolaceae</taxon>
        <taxon>Pseudogymnoascus</taxon>
    </lineage>
</organism>
<reference evidence="2" key="1">
    <citation type="submission" date="2016-03" db="EMBL/GenBank/DDBJ databases">
        <title>Updated assembly of Pseudogymnoascus destructans, the fungus causing white-nose syndrome of bats.</title>
        <authorList>
            <person name="Palmer J.M."/>
            <person name="Drees K.P."/>
            <person name="Foster J.T."/>
            <person name="Lindner D.L."/>
        </authorList>
    </citation>
    <scope>NUCLEOTIDE SEQUENCE [LARGE SCALE GENOMIC DNA]</scope>
    <source>
        <strain evidence="2">20631-21</strain>
    </source>
</reference>
<dbReference type="EMBL" id="KV441387">
    <property type="protein sequence ID" value="OAF62320.2"/>
    <property type="molecule type" value="Genomic_DNA"/>
</dbReference>
<dbReference type="RefSeq" id="XP_024327592.1">
    <property type="nucleotide sequence ID" value="XM_024464481.1"/>
</dbReference>
<protein>
    <recommendedName>
        <fullName evidence="3">Protein kinase domain-containing protein</fullName>
    </recommendedName>
</protein>
<accession>A0A177AKJ5</accession>
<dbReference type="VEuPathDB" id="FungiDB:GMDG_05744"/>
<dbReference type="Proteomes" id="UP000077154">
    <property type="component" value="Unassembled WGS sequence"/>
</dbReference>
<name>A0A177AKJ5_9PEZI</name>
<feature type="region of interest" description="Disordered" evidence="1">
    <location>
        <begin position="37"/>
        <end position="63"/>
    </location>
</feature>
<dbReference type="SUPFAM" id="SSF56112">
    <property type="entry name" value="Protein kinase-like (PK-like)"/>
    <property type="match status" value="1"/>
</dbReference>
<evidence type="ECO:0008006" key="3">
    <source>
        <dbReference type="Google" id="ProtNLM"/>
    </source>
</evidence>
<proteinExistence type="predicted"/>
<dbReference type="AlphaFoldDB" id="A0A177AKJ5"/>
<sequence length="379" mass="43230">MVRYLSSNGTGSSSGGTDYDYGTGSGSGSADTNYDYGTGTGSGSGSGSGSGGSGGPLFPRQTPYFHNQRHVYHTMSSMAKEVKRLPIEDIEQIKIRGPLAHQTETGQVYKAILGLNTYAVKLFEPYSAKCKRLDRHRLQSYNLSDAELEARFHPWRRERRVYEHIDKHISYPTRQFFPIYYGATMLSWKLCPREWRTFHNNREDVPIIILELLDGIEVHNAQGDVRISNSTRQYAQELYKNGLDAEYVHIYIHCMEKMEVLHGARVIHGDIKPDVFMNCASVICDFSRSWSWDEGKEEPCLDAFSPHRGPKSFEDRRKGEQDSLRTMVIREHDGPGTELRGRVPSLRHRPLQRKQLPHSTFVGILLESAQKLIQRTQFN</sequence>
<evidence type="ECO:0000256" key="1">
    <source>
        <dbReference type="SAM" id="MobiDB-lite"/>
    </source>
</evidence>
<dbReference type="InterPro" id="IPR011009">
    <property type="entry name" value="Kinase-like_dom_sf"/>
</dbReference>
<dbReference type="OrthoDB" id="3437348at2759"/>
<feature type="compositionally biased region" description="Gly residues" evidence="1">
    <location>
        <begin position="38"/>
        <end position="55"/>
    </location>
</feature>